<keyword evidence="1" id="KW-0732">Signal</keyword>
<dbReference type="PROSITE" id="PS51257">
    <property type="entry name" value="PROKAR_LIPOPROTEIN"/>
    <property type="match status" value="1"/>
</dbReference>
<protein>
    <submittedName>
        <fullName evidence="2">Uncharacterized protein</fullName>
    </submittedName>
</protein>
<proteinExistence type="predicted"/>
<organism evidence="2 3">
    <name type="scientific">Salipaludibacillus aurantiacus</name>
    <dbReference type="NCBI Taxonomy" id="1601833"/>
    <lineage>
        <taxon>Bacteria</taxon>
        <taxon>Bacillati</taxon>
        <taxon>Bacillota</taxon>
        <taxon>Bacilli</taxon>
        <taxon>Bacillales</taxon>
        <taxon>Bacillaceae</taxon>
    </lineage>
</organism>
<gene>
    <name evidence="2" type="ORF">SAMN05518684_11747</name>
</gene>
<dbReference type="STRING" id="1601833.SAMN05518684_11747"/>
<dbReference type="Proteomes" id="UP000198571">
    <property type="component" value="Unassembled WGS sequence"/>
</dbReference>
<feature type="chain" id="PRO_5039201282" evidence="1">
    <location>
        <begin position="26"/>
        <end position="71"/>
    </location>
</feature>
<accession>A0A1H9WJV3</accession>
<evidence type="ECO:0000313" key="3">
    <source>
        <dbReference type="Proteomes" id="UP000198571"/>
    </source>
</evidence>
<keyword evidence="3" id="KW-1185">Reference proteome</keyword>
<feature type="signal peptide" evidence="1">
    <location>
        <begin position="1"/>
        <end position="25"/>
    </location>
</feature>
<evidence type="ECO:0000256" key="1">
    <source>
        <dbReference type="SAM" id="SignalP"/>
    </source>
</evidence>
<evidence type="ECO:0000313" key="2">
    <source>
        <dbReference type="EMBL" id="SES33723.1"/>
    </source>
</evidence>
<sequence length="71" mass="7784">MGGGTKMKQLLFGTILTMSVVFLLAACGTNEESGDYNPGDYDMTLVNTDFEETEVLQEGEKALYLYFTGVD</sequence>
<name>A0A1H9WJV3_9BACI</name>
<reference evidence="3" key="1">
    <citation type="submission" date="2016-10" db="EMBL/GenBank/DDBJ databases">
        <authorList>
            <person name="Varghese N."/>
            <person name="Submissions S."/>
        </authorList>
    </citation>
    <scope>NUCLEOTIDE SEQUENCE [LARGE SCALE GENOMIC DNA]</scope>
    <source>
        <strain evidence="3">S9</strain>
    </source>
</reference>
<dbReference type="AlphaFoldDB" id="A0A1H9WJV3"/>
<dbReference type="EMBL" id="FOGT01000017">
    <property type="protein sequence ID" value="SES33723.1"/>
    <property type="molecule type" value="Genomic_DNA"/>
</dbReference>